<protein>
    <recommendedName>
        <fullName evidence="1">VWFA domain-containing protein</fullName>
    </recommendedName>
</protein>
<dbReference type="OrthoDB" id="687730at2759"/>
<proteinExistence type="predicted"/>
<dbReference type="SMART" id="SM00327">
    <property type="entry name" value="VWA"/>
    <property type="match status" value="1"/>
</dbReference>
<dbReference type="Pfam" id="PF00092">
    <property type="entry name" value="VWA"/>
    <property type="match status" value="1"/>
</dbReference>
<name>A0A8S1TQH9_9CILI</name>
<organism evidence="2 3">
    <name type="scientific">Paramecium pentaurelia</name>
    <dbReference type="NCBI Taxonomy" id="43138"/>
    <lineage>
        <taxon>Eukaryota</taxon>
        <taxon>Sar</taxon>
        <taxon>Alveolata</taxon>
        <taxon>Ciliophora</taxon>
        <taxon>Intramacronucleata</taxon>
        <taxon>Oligohymenophorea</taxon>
        <taxon>Peniculida</taxon>
        <taxon>Parameciidae</taxon>
        <taxon>Paramecium</taxon>
    </lineage>
</organism>
<evidence type="ECO:0000313" key="2">
    <source>
        <dbReference type="EMBL" id="CAD8154114.1"/>
    </source>
</evidence>
<dbReference type="PANTHER" id="PTHR10579">
    <property type="entry name" value="CALCIUM-ACTIVATED CHLORIDE CHANNEL REGULATOR"/>
    <property type="match status" value="1"/>
</dbReference>
<dbReference type="AlphaFoldDB" id="A0A8S1TQH9"/>
<dbReference type="InterPro" id="IPR002035">
    <property type="entry name" value="VWF_A"/>
</dbReference>
<comment type="caution">
    <text evidence="2">The sequence shown here is derived from an EMBL/GenBank/DDBJ whole genome shotgun (WGS) entry which is preliminary data.</text>
</comment>
<accession>A0A8S1TQH9</accession>
<reference evidence="2" key="1">
    <citation type="submission" date="2021-01" db="EMBL/GenBank/DDBJ databases">
        <authorList>
            <consortium name="Genoscope - CEA"/>
            <person name="William W."/>
        </authorList>
    </citation>
    <scope>NUCLEOTIDE SEQUENCE</scope>
</reference>
<keyword evidence="3" id="KW-1185">Reference proteome</keyword>
<feature type="domain" description="VWFA" evidence="1">
    <location>
        <begin position="185"/>
        <end position="354"/>
    </location>
</feature>
<dbReference type="EMBL" id="CAJJDO010000025">
    <property type="protein sequence ID" value="CAD8154114.1"/>
    <property type="molecule type" value="Genomic_DNA"/>
</dbReference>
<dbReference type="InterPro" id="IPR051266">
    <property type="entry name" value="CLCR"/>
</dbReference>
<evidence type="ECO:0000313" key="3">
    <source>
        <dbReference type="Proteomes" id="UP000689195"/>
    </source>
</evidence>
<dbReference type="PANTHER" id="PTHR10579:SF43">
    <property type="entry name" value="ZINC FINGER (C3HC4-TYPE RING FINGER) FAMILY PROTEIN"/>
    <property type="match status" value="1"/>
</dbReference>
<dbReference type="Proteomes" id="UP000689195">
    <property type="component" value="Unassembled WGS sequence"/>
</dbReference>
<gene>
    <name evidence="2" type="ORF">PPENT_87.1.T0250201</name>
</gene>
<dbReference type="PROSITE" id="PS50234">
    <property type="entry name" value="VWFA"/>
    <property type="match status" value="1"/>
</dbReference>
<evidence type="ECO:0000259" key="1">
    <source>
        <dbReference type="PROSITE" id="PS50234"/>
    </source>
</evidence>
<sequence>MSIQIFQKKLEMIQTNFQQHPKKIYVLQRTQSQLPMSLIQQQPQQQKLEYFQQSKIPHQPVIQNLQYQMNPHINQQKFKYGEQVQQTQLGQQIVYQPQLSNIQRSIVAQKIINYQDDEMIQPKKENAKQTAKYDLNENLQLEIKTLYKMVKLFPTKAQYLPGIVSIKAKDQNITQNHENKRVGVDLICLIDISGSMIGVKIQMVKESLIVLLQFLGDEDRLQLITFDNDAHRLTPLKRVTKQNKVYFTQIIQQIQANGGNRISEATKMAFYQLKNRKYVNNVTSIFLLSDGVDYTFPEIKEQIKTANEVFTLHTFGFGQDHDAPMMTQICNLKSGSFYFVQDVTLLDEFFADALGGLISVVGEQLDITITSQAPPPYQNIQISKTYGNMWQKKGNQYYITQPQFASGSRKDYVFEIALPKFQGRVQDYQRSIGVLFAELKVQDPFTGSIIKKKANLDLNLFNVDEQINENIYPDIDVYAQYFRVKGTEVIYEASKACEQNKNEDAQKLIDNMLIQIQKNPNVAAQCTGIIQDLSQAKQASARTSYNLFGQKQMCQMVSNNYQQGGVNSMFSTQGIQLQQNQPATYQNIQQQQMMAQVQKSKIPQKFN</sequence>